<evidence type="ECO:0000256" key="2">
    <source>
        <dbReference type="ARBA" id="ARBA00022490"/>
    </source>
</evidence>
<evidence type="ECO:0000313" key="8">
    <source>
        <dbReference type="Proteomes" id="UP000001554"/>
    </source>
</evidence>
<keyword evidence="2" id="KW-0963">Cytoplasm</keyword>
<dbReference type="Proteomes" id="UP000001554">
    <property type="component" value="Chromosome 2"/>
</dbReference>
<keyword evidence="4" id="KW-0378">Hydrolase</keyword>
<organism evidence="8 9">
    <name type="scientific">Branchiostoma floridae</name>
    <name type="common">Florida lancelet</name>
    <name type="synonym">Amphioxus</name>
    <dbReference type="NCBI Taxonomy" id="7739"/>
    <lineage>
        <taxon>Eukaryota</taxon>
        <taxon>Metazoa</taxon>
        <taxon>Chordata</taxon>
        <taxon>Cephalochordata</taxon>
        <taxon>Leptocardii</taxon>
        <taxon>Amphioxiformes</taxon>
        <taxon>Branchiostomatidae</taxon>
        <taxon>Branchiostoma</taxon>
    </lineage>
</organism>
<protein>
    <submittedName>
        <fullName evidence="9">Uncharacterized protein LOC118407912 isoform X4</fullName>
    </submittedName>
</protein>
<comment type="subcellular location">
    <subcellularLocation>
        <location evidence="1">Cytoplasm</location>
    </subcellularLocation>
</comment>
<dbReference type="SUPFAM" id="SSF109732">
    <property type="entry name" value="HBS1-like domain"/>
    <property type="match status" value="1"/>
</dbReference>
<feature type="region of interest" description="Disordered" evidence="6">
    <location>
        <begin position="235"/>
        <end position="290"/>
    </location>
</feature>
<gene>
    <name evidence="9" type="primary">LOC118407912</name>
</gene>
<feature type="compositionally biased region" description="Low complexity" evidence="6">
    <location>
        <begin position="257"/>
        <end position="281"/>
    </location>
</feature>
<feature type="region of interest" description="Disordered" evidence="6">
    <location>
        <begin position="55"/>
        <end position="86"/>
    </location>
</feature>
<evidence type="ECO:0000256" key="1">
    <source>
        <dbReference type="ARBA" id="ARBA00004496"/>
    </source>
</evidence>
<dbReference type="GO" id="GO:0006412">
    <property type="term" value="P:translation"/>
    <property type="evidence" value="ECO:0007669"/>
    <property type="project" value="UniProtKB-KW"/>
</dbReference>
<evidence type="ECO:0000313" key="9">
    <source>
        <dbReference type="RefSeq" id="XP_035664403.1"/>
    </source>
</evidence>
<accession>A0A9J7KKR4</accession>
<dbReference type="AlphaFoldDB" id="A0A9J7KKR4"/>
<feature type="region of interest" description="Disordered" evidence="6">
    <location>
        <begin position="347"/>
        <end position="389"/>
    </location>
</feature>
<evidence type="ECO:0000256" key="4">
    <source>
        <dbReference type="ARBA" id="ARBA00022801"/>
    </source>
</evidence>
<dbReference type="GeneID" id="118407912"/>
<feature type="compositionally biased region" description="Low complexity" evidence="6">
    <location>
        <begin position="150"/>
        <end position="160"/>
    </location>
</feature>
<feature type="compositionally biased region" description="Acidic residues" evidence="6">
    <location>
        <begin position="63"/>
        <end position="73"/>
    </location>
</feature>
<reference evidence="8" key="1">
    <citation type="journal article" date="2020" name="Nat. Ecol. Evol.">
        <title>Deeply conserved synteny resolves early events in vertebrate evolution.</title>
        <authorList>
            <person name="Simakov O."/>
            <person name="Marletaz F."/>
            <person name="Yue J.X."/>
            <person name="O'Connell B."/>
            <person name="Jenkins J."/>
            <person name="Brandt A."/>
            <person name="Calef R."/>
            <person name="Tung C.H."/>
            <person name="Huang T.K."/>
            <person name="Schmutz J."/>
            <person name="Satoh N."/>
            <person name="Yu J.K."/>
            <person name="Putnam N.H."/>
            <person name="Green R.E."/>
            <person name="Rokhsar D.S."/>
        </authorList>
    </citation>
    <scope>NUCLEOTIDE SEQUENCE [LARGE SCALE GENOMIC DNA]</scope>
    <source>
        <strain evidence="8">S238N-H82</strain>
    </source>
</reference>
<keyword evidence="5" id="KW-0648">Protein biosynthesis</keyword>
<feature type="compositionally biased region" description="Low complexity" evidence="6">
    <location>
        <begin position="201"/>
        <end position="211"/>
    </location>
</feature>
<dbReference type="InterPro" id="IPR015033">
    <property type="entry name" value="HBS1-like_N"/>
</dbReference>
<keyword evidence="8" id="KW-1185">Reference proteome</keyword>
<dbReference type="GO" id="GO:0005737">
    <property type="term" value="C:cytoplasm"/>
    <property type="evidence" value="ECO:0007669"/>
    <property type="project" value="UniProtKB-SubCell"/>
</dbReference>
<evidence type="ECO:0000256" key="3">
    <source>
        <dbReference type="ARBA" id="ARBA00022553"/>
    </source>
</evidence>
<name>A0A9J7KKR4_BRAFL</name>
<dbReference type="Gene3D" id="1.10.8.10">
    <property type="entry name" value="DNA helicase RuvA subunit, C-terminal domain"/>
    <property type="match status" value="1"/>
</dbReference>
<proteinExistence type="predicted"/>
<feature type="domain" description="HBS1-like protein N-terminal" evidence="7">
    <location>
        <begin position="67"/>
        <end position="147"/>
    </location>
</feature>
<feature type="compositionally biased region" description="Polar residues" evidence="6">
    <location>
        <begin position="366"/>
        <end position="379"/>
    </location>
</feature>
<evidence type="ECO:0000256" key="5">
    <source>
        <dbReference type="ARBA" id="ARBA00022917"/>
    </source>
</evidence>
<dbReference type="InterPro" id="IPR037189">
    <property type="entry name" value="HBS1-like_N_sf"/>
</dbReference>
<dbReference type="GO" id="GO:0016787">
    <property type="term" value="F:hydrolase activity"/>
    <property type="evidence" value="ECO:0007669"/>
    <property type="project" value="UniProtKB-KW"/>
</dbReference>
<reference evidence="9" key="2">
    <citation type="submission" date="2025-08" db="UniProtKB">
        <authorList>
            <consortium name="RefSeq"/>
        </authorList>
    </citation>
    <scope>IDENTIFICATION</scope>
    <source>
        <strain evidence="9">S238N-H82</strain>
        <tissue evidence="9">Testes</tissue>
    </source>
</reference>
<feature type="region of interest" description="Disordered" evidence="6">
    <location>
        <begin position="143"/>
        <end position="211"/>
    </location>
</feature>
<feature type="compositionally biased region" description="Polar residues" evidence="6">
    <location>
        <begin position="235"/>
        <end position="245"/>
    </location>
</feature>
<evidence type="ECO:0000259" key="7">
    <source>
        <dbReference type="Pfam" id="PF08938"/>
    </source>
</evidence>
<dbReference type="Pfam" id="PF08938">
    <property type="entry name" value="HBS1_N"/>
    <property type="match status" value="1"/>
</dbReference>
<feature type="compositionally biased region" description="Basic and acidic residues" evidence="6">
    <location>
        <begin position="162"/>
        <end position="174"/>
    </location>
</feature>
<keyword evidence="3" id="KW-0597">Phosphoprotein</keyword>
<sequence length="565" mass="60432">MSRHRNIRSMNVHDEYEGYDDVYGHSVEDDYGVSPATEAQFMYRRSEAPRLSSFIEESKKESIEEEEEYDYDDHEDHDHSLSDSQTFQWPRLSDQNEARLRSCLEEIQNVIGDSVPQHVLVDTVMRCDYDLEKALDAVLSIQDKPKEARPMPTAAAPPRTQVSDKDTASDDRSLKIAAHGTSGFSTTDRSQHGISVGKTESSGVLSSSPGLLSTPLSQLSSSPLGLGVGLLSRSTCGSQSNSLPTGASPPHPVSNISHLSGSPQSTLSSLSGVSQLSGSNQARNSSLFGMGQNAGPVKLGGGLSSSQAQSGLPLTMLGSTSSGKLGTVSLSDYQLLGQGFSGGSLDDLGPLGSQTSKTNVVDKKTTSSNEGIGSLNKSGLGSRKDTSIEGNRKGSAALQLPLSSLCSTAGDPSLTSGLLGSTGGMHIDLSAALRKDEPRPLHLSSKTQAKTSSKILPAAQHMSKKVQEFEDRPLSPSFWEQNIFLPKEAISRPSPFAQALCCKECRYIRAGNHPRFTYHHQRKGQRSVSPVQVAQIVPFDFSTPSPDDVVKKKQKAAFTRPNGVG</sequence>
<dbReference type="RefSeq" id="XP_035664403.1">
    <property type="nucleotide sequence ID" value="XM_035808510.1"/>
</dbReference>
<evidence type="ECO:0000256" key="6">
    <source>
        <dbReference type="SAM" id="MobiDB-lite"/>
    </source>
</evidence>